<dbReference type="AlphaFoldDB" id="A0A6C0KRQ3"/>
<proteinExistence type="predicted"/>
<sequence length="124" mass="13953">MSSLTEIVMDQTKQFCDHVTPLIEQNLIRQHSTTLQIDHYIVTVSIVKNIHLPPSYLGKRCASTAVPTEESRSLRQFMEPSKTPSEFFAKPTTDSLLFNNMGHNFCTSHPQPNVVVTNASSYIS</sequence>
<protein>
    <submittedName>
        <fullName evidence="1">Uncharacterized protein</fullName>
    </submittedName>
</protein>
<dbReference type="EMBL" id="MN740970">
    <property type="protein sequence ID" value="QHU20642.1"/>
    <property type="molecule type" value="Genomic_DNA"/>
</dbReference>
<evidence type="ECO:0000313" key="1">
    <source>
        <dbReference type="EMBL" id="QHU20642.1"/>
    </source>
</evidence>
<accession>A0A6C0KRQ3</accession>
<organism evidence="1">
    <name type="scientific">viral metagenome</name>
    <dbReference type="NCBI Taxonomy" id="1070528"/>
    <lineage>
        <taxon>unclassified sequences</taxon>
        <taxon>metagenomes</taxon>
        <taxon>organismal metagenomes</taxon>
    </lineage>
</organism>
<reference evidence="1" key="1">
    <citation type="journal article" date="2020" name="Nature">
        <title>Giant virus diversity and host interactions through global metagenomics.</title>
        <authorList>
            <person name="Schulz F."/>
            <person name="Roux S."/>
            <person name="Paez-Espino D."/>
            <person name="Jungbluth S."/>
            <person name="Walsh D.A."/>
            <person name="Denef V.J."/>
            <person name="McMahon K.D."/>
            <person name="Konstantinidis K.T."/>
            <person name="Eloe-Fadrosh E.A."/>
            <person name="Kyrpides N.C."/>
            <person name="Woyke T."/>
        </authorList>
    </citation>
    <scope>NUCLEOTIDE SEQUENCE</scope>
    <source>
        <strain evidence="1">GVMAG-S-3300013093-109</strain>
    </source>
</reference>
<name>A0A6C0KRQ3_9ZZZZ</name>